<proteinExistence type="predicted"/>
<feature type="domain" description="Peptidase C51" evidence="2">
    <location>
        <begin position="58"/>
        <end position="149"/>
    </location>
</feature>
<keyword evidence="1" id="KW-0929">Antimicrobial</keyword>
<dbReference type="Pfam" id="PF09992">
    <property type="entry name" value="NAGPA"/>
    <property type="match status" value="1"/>
</dbReference>
<evidence type="ECO:0000313" key="4">
    <source>
        <dbReference type="EMBL" id="DAD70695.1"/>
    </source>
</evidence>
<accession>A0A8S5LLH1</accession>
<dbReference type="InterPro" id="IPR007921">
    <property type="entry name" value="CHAP_dom"/>
</dbReference>
<dbReference type="Pfam" id="PF05257">
    <property type="entry name" value="CHAP"/>
    <property type="match status" value="1"/>
</dbReference>
<name>A0A8S5LLH1_9CAUD</name>
<dbReference type="Gene3D" id="2.30.30.40">
    <property type="entry name" value="SH3 Domains"/>
    <property type="match status" value="1"/>
</dbReference>
<evidence type="ECO:0000259" key="3">
    <source>
        <dbReference type="Pfam" id="PF09992"/>
    </source>
</evidence>
<dbReference type="EMBL" id="BK015870">
    <property type="protein sequence ID" value="DAD70695.1"/>
    <property type="molecule type" value="Genomic_DNA"/>
</dbReference>
<dbReference type="Gene3D" id="3.90.1720.10">
    <property type="entry name" value="endopeptidase domain like (from Nostoc punctiforme)"/>
    <property type="match status" value="1"/>
</dbReference>
<sequence>MTIQEAQNKVIKTAILEDGYLEKATNAQLDSKTGSAGYNNYTKYARDHAKWGTYQASKQGLPWCDQFVDWCFITAFGFTNGMAMICQPKGGYGAGCTESYNYYKQKGQTVPVSQAQRGDQIFFGSAANMTHTGLITKTDAQYIYTIEGNTGSGDNMVIANGGGVFQKKYTRNYAKIAGIGRPKWDIVANVTNTMQPVPTPTAKYKESTYLGGVYMEIPFDCIAHIEHVKMNAANGETIDSVASRVKWNGKAPSIIINAELYTLKDMSPASGIKHHGVMERTGWQPGIGFKDGKTPVWQSYSNATAYDWLGGYPAVVVDGVKKFDVPAGLGGMTYRTMMGLKDDTLGIIATHSGCSIDTVATKLQQDGYTHVINLDGGASTCYVTPERMWSRQKRLRGYIAIWLTNSQSTPSKPLQRNNLAVMLQDKKYQHGKTMSVTANALNVRGQNGVTLYSIPKGTKVQWYGYYTTTLPNMSGKFLWVSINSKTGFVSATYVK</sequence>
<evidence type="ECO:0000256" key="1">
    <source>
        <dbReference type="ARBA" id="ARBA00022529"/>
    </source>
</evidence>
<feature type="domain" description="Phosphodiester glycosidase" evidence="3">
    <location>
        <begin position="255"/>
        <end position="384"/>
    </location>
</feature>
<protein>
    <submittedName>
        <fullName evidence="4">PlyB like endolysin</fullName>
    </submittedName>
</protein>
<evidence type="ECO:0000259" key="2">
    <source>
        <dbReference type="Pfam" id="PF05257"/>
    </source>
</evidence>
<dbReference type="InterPro" id="IPR018711">
    <property type="entry name" value="NAGPA"/>
</dbReference>
<organism evidence="4">
    <name type="scientific">Siphoviridae sp. ctKcB20</name>
    <dbReference type="NCBI Taxonomy" id="2827568"/>
    <lineage>
        <taxon>Viruses</taxon>
        <taxon>Duplodnaviria</taxon>
        <taxon>Heunggongvirae</taxon>
        <taxon>Uroviricota</taxon>
        <taxon>Caudoviricetes</taxon>
    </lineage>
</organism>
<reference evidence="4" key="1">
    <citation type="journal article" date="2021" name="Proc. Natl. Acad. Sci. U.S.A.">
        <title>A Catalog of Tens of Thousands of Viruses from Human Metagenomes Reveals Hidden Associations with Chronic Diseases.</title>
        <authorList>
            <person name="Tisza M.J."/>
            <person name="Buck C.B."/>
        </authorList>
    </citation>
    <scope>NUCLEOTIDE SEQUENCE</scope>
    <source>
        <strain evidence="4">CtKcB20</strain>
    </source>
</reference>